<gene>
    <name evidence="2" type="ORF">C8D99_10215</name>
</gene>
<dbReference type="RefSeq" id="WP_133955816.1">
    <property type="nucleotide sequence ID" value="NZ_SORI01000002.1"/>
</dbReference>
<dbReference type="Proteomes" id="UP000295066">
    <property type="component" value="Unassembled WGS sequence"/>
</dbReference>
<protein>
    <recommendedName>
        <fullName evidence="4">DUF4367 domain-containing protein</fullName>
    </recommendedName>
</protein>
<keyword evidence="1" id="KW-0732">Signal</keyword>
<accession>A0A4R8MCE6</accession>
<comment type="caution">
    <text evidence="2">The sequence shown here is derived from an EMBL/GenBank/DDBJ whole genome shotgun (WGS) entry which is preliminary data.</text>
</comment>
<sequence length="166" mass="17611">MKKGLCAAALFLALLFAGAGRLSGAPTVESLTKALPRFDGWKMETPFSMPEDGFVTVGADYYQGDRFFQFMVIAGPEAPSAGPLPEELEQDRAAGRAETEEAVFSFLSLGGFSAVKVELKDESGATIWVDLDGKGWLLLGGDGMTGAEIEKLLGKVNLKGFAGLVR</sequence>
<name>A0A4R8MCE6_9BACT</name>
<evidence type="ECO:0008006" key="4">
    <source>
        <dbReference type="Google" id="ProtNLM"/>
    </source>
</evidence>
<dbReference type="EMBL" id="SORI01000002">
    <property type="protein sequence ID" value="TDY63034.1"/>
    <property type="molecule type" value="Genomic_DNA"/>
</dbReference>
<keyword evidence="3" id="KW-1185">Reference proteome</keyword>
<evidence type="ECO:0000313" key="3">
    <source>
        <dbReference type="Proteomes" id="UP000295066"/>
    </source>
</evidence>
<feature type="signal peptide" evidence="1">
    <location>
        <begin position="1"/>
        <end position="19"/>
    </location>
</feature>
<dbReference type="AlphaFoldDB" id="A0A4R8MCE6"/>
<reference evidence="2 3" key="1">
    <citation type="submission" date="2019-03" db="EMBL/GenBank/DDBJ databases">
        <title>Genomic Encyclopedia of Type Strains, Phase IV (KMG-IV): sequencing the most valuable type-strain genomes for metagenomic binning, comparative biology and taxonomic classification.</title>
        <authorList>
            <person name="Goeker M."/>
        </authorList>
    </citation>
    <scope>NUCLEOTIDE SEQUENCE [LARGE SCALE GENOMIC DNA]</scope>
    <source>
        <strain evidence="2 3">DSM 25964</strain>
    </source>
</reference>
<organism evidence="2 3">
    <name type="scientific">Aminivibrio pyruvatiphilus</name>
    <dbReference type="NCBI Taxonomy" id="1005740"/>
    <lineage>
        <taxon>Bacteria</taxon>
        <taxon>Thermotogati</taxon>
        <taxon>Synergistota</taxon>
        <taxon>Synergistia</taxon>
        <taxon>Synergistales</taxon>
        <taxon>Aminobacteriaceae</taxon>
        <taxon>Aminivibrio</taxon>
    </lineage>
</organism>
<proteinExistence type="predicted"/>
<feature type="chain" id="PRO_5020810897" description="DUF4367 domain-containing protein" evidence="1">
    <location>
        <begin position="20"/>
        <end position="166"/>
    </location>
</feature>
<evidence type="ECO:0000256" key="1">
    <source>
        <dbReference type="SAM" id="SignalP"/>
    </source>
</evidence>
<evidence type="ECO:0000313" key="2">
    <source>
        <dbReference type="EMBL" id="TDY63034.1"/>
    </source>
</evidence>